<name>A0A1J7JEC0_9PEZI</name>
<comment type="similarity">
    <text evidence="2 9">Belongs to the Mediator complex subunit 8 family.</text>
</comment>
<feature type="region of interest" description="Disordered" evidence="10">
    <location>
        <begin position="268"/>
        <end position="295"/>
    </location>
</feature>
<accession>A0A1J7JEC0</accession>
<dbReference type="AlphaFoldDB" id="A0A1J7JEC0"/>
<dbReference type="GO" id="GO:0070847">
    <property type="term" value="C:core mediator complex"/>
    <property type="evidence" value="ECO:0007669"/>
    <property type="project" value="TreeGrafter"/>
</dbReference>
<keyword evidence="7 9" id="KW-0539">Nucleus</keyword>
<dbReference type="GO" id="GO:0003712">
    <property type="term" value="F:transcription coregulator activity"/>
    <property type="evidence" value="ECO:0007669"/>
    <property type="project" value="InterPro"/>
</dbReference>
<evidence type="ECO:0000256" key="6">
    <source>
        <dbReference type="ARBA" id="ARBA00023163"/>
    </source>
</evidence>
<dbReference type="OrthoDB" id="5329317at2759"/>
<dbReference type="Proteomes" id="UP000182658">
    <property type="component" value="Unassembled WGS sequence"/>
</dbReference>
<dbReference type="InterPro" id="IPR019364">
    <property type="entry name" value="Mediatior_Med8_fun/met"/>
</dbReference>
<evidence type="ECO:0000256" key="8">
    <source>
        <dbReference type="ARBA" id="ARBA00031261"/>
    </source>
</evidence>
<evidence type="ECO:0000256" key="10">
    <source>
        <dbReference type="SAM" id="MobiDB-lite"/>
    </source>
</evidence>
<feature type="compositionally biased region" description="Acidic residues" evidence="10">
    <location>
        <begin position="135"/>
        <end position="156"/>
    </location>
</feature>
<evidence type="ECO:0000256" key="4">
    <source>
        <dbReference type="ARBA" id="ARBA00023015"/>
    </source>
</evidence>
<dbReference type="Pfam" id="PF10232">
    <property type="entry name" value="Med8"/>
    <property type="match status" value="1"/>
</dbReference>
<evidence type="ECO:0000256" key="2">
    <source>
        <dbReference type="ARBA" id="ARBA00005716"/>
    </source>
</evidence>
<feature type="compositionally biased region" description="Acidic residues" evidence="10">
    <location>
        <begin position="208"/>
        <end position="230"/>
    </location>
</feature>
<feature type="region of interest" description="Disordered" evidence="10">
    <location>
        <begin position="189"/>
        <end position="255"/>
    </location>
</feature>
<feature type="region of interest" description="Disordered" evidence="10">
    <location>
        <begin position="124"/>
        <end position="161"/>
    </location>
</feature>
<dbReference type="EMBL" id="KV875101">
    <property type="protein sequence ID" value="OIW25930.1"/>
    <property type="molecule type" value="Genomic_DNA"/>
</dbReference>
<keyword evidence="4 9" id="KW-0805">Transcription regulation</keyword>
<gene>
    <name evidence="9" type="primary">MED8</name>
    <name evidence="11" type="ORF">CONLIGDRAFT_647660</name>
</gene>
<dbReference type="PANTHER" id="PTHR13074:SF9">
    <property type="entry name" value="MEDIATOR OF RNA POLYMERASE II TRANSCRIPTION SUBUNIT 8"/>
    <property type="match status" value="1"/>
</dbReference>
<keyword evidence="5 9" id="KW-0010">Activator</keyword>
<sequence>MSTLSLDADEFRTLESLRQRLATLTANLKSLQDNIARSNPLPTPSSLQASARIAQQNLFSLHNLLTDRQDLFARLAVHPSTNFPGREHEMILQNILRKKLEPDVEGWVEECRDTAVRAGVEVSKSGKVGKRRGEEEEEEEEEDEEGYRPEDEDDVGGDPLTDLWADVRDALMGRITEFVEGESQDVYTVEEREMGVENVRTGLKRDLEEEEEESEDEDEEGEKVDEDEDVVMLGPGGAPAAKPPVAQSQNQGPRVEPEHVLWFGVRGDFSLPGNIETETTRKARAGAGRRGGPGR</sequence>
<evidence type="ECO:0000256" key="5">
    <source>
        <dbReference type="ARBA" id="ARBA00023159"/>
    </source>
</evidence>
<comment type="function">
    <text evidence="9">Component of the Mediator complex, a coactivator involved in the regulated transcription of nearly all RNA polymerase II-dependent genes. Mediator functions as a bridge to convey information from gene-specific regulatory proteins to the basal RNA polymerase II transcription machinery. Mediator is recruited to promoters by direct interactions with regulatory proteins and serves as a scaffold for the assembly of a functional preinitiation complex with RNA polymerase II and the general transcription factors.</text>
</comment>
<organism evidence="11 12">
    <name type="scientific">Coniochaeta ligniaria NRRL 30616</name>
    <dbReference type="NCBI Taxonomy" id="1408157"/>
    <lineage>
        <taxon>Eukaryota</taxon>
        <taxon>Fungi</taxon>
        <taxon>Dikarya</taxon>
        <taxon>Ascomycota</taxon>
        <taxon>Pezizomycotina</taxon>
        <taxon>Sordariomycetes</taxon>
        <taxon>Sordariomycetidae</taxon>
        <taxon>Coniochaetales</taxon>
        <taxon>Coniochaetaceae</taxon>
        <taxon>Coniochaeta</taxon>
    </lineage>
</organism>
<keyword evidence="12" id="KW-1185">Reference proteome</keyword>
<dbReference type="Gene3D" id="1.20.58.1710">
    <property type="match status" value="1"/>
</dbReference>
<dbReference type="PANTHER" id="PTHR13074">
    <property type="entry name" value="MEDIATOR OF RNA POLYMERASE II TRANSCRIPTION SUBUNIT 8"/>
    <property type="match status" value="1"/>
</dbReference>
<evidence type="ECO:0000256" key="7">
    <source>
        <dbReference type="ARBA" id="ARBA00023242"/>
    </source>
</evidence>
<evidence type="ECO:0000313" key="11">
    <source>
        <dbReference type="EMBL" id="OIW25930.1"/>
    </source>
</evidence>
<comment type="subunit">
    <text evidence="9">Component of the Mediator complex.</text>
</comment>
<dbReference type="Gene3D" id="6.10.250.2610">
    <property type="match status" value="1"/>
</dbReference>
<dbReference type="InParanoid" id="A0A1J7JEC0"/>
<evidence type="ECO:0000313" key="12">
    <source>
        <dbReference type="Proteomes" id="UP000182658"/>
    </source>
</evidence>
<dbReference type="STRING" id="1408157.A0A1J7JEC0"/>
<reference evidence="11 12" key="1">
    <citation type="submission" date="2016-10" db="EMBL/GenBank/DDBJ databases">
        <title>Draft genome sequence of Coniochaeta ligniaria NRRL30616, a lignocellulolytic fungus for bioabatement of inhibitors in plant biomass hydrolysates.</title>
        <authorList>
            <consortium name="DOE Joint Genome Institute"/>
            <person name="Jimenez D.J."/>
            <person name="Hector R.E."/>
            <person name="Riley R."/>
            <person name="Sun H."/>
            <person name="Grigoriev I.V."/>
            <person name="Van Elsas J.D."/>
            <person name="Nichols N.N."/>
        </authorList>
    </citation>
    <scope>NUCLEOTIDE SEQUENCE [LARGE SCALE GENOMIC DNA]</scope>
    <source>
        <strain evidence="11 12">NRRL 30616</strain>
    </source>
</reference>
<keyword evidence="6 9" id="KW-0804">Transcription</keyword>
<dbReference type="GO" id="GO:0016592">
    <property type="term" value="C:mediator complex"/>
    <property type="evidence" value="ECO:0007669"/>
    <property type="project" value="InterPro"/>
</dbReference>
<evidence type="ECO:0000256" key="1">
    <source>
        <dbReference type="ARBA" id="ARBA00004123"/>
    </source>
</evidence>
<dbReference type="GO" id="GO:0000978">
    <property type="term" value="F:RNA polymerase II cis-regulatory region sequence-specific DNA binding"/>
    <property type="evidence" value="ECO:0007669"/>
    <property type="project" value="TreeGrafter"/>
</dbReference>
<proteinExistence type="inferred from homology"/>
<evidence type="ECO:0000256" key="3">
    <source>
        <dbReference type="ARBA" id="ARBA00020637"/>
    </source>
</evidence>
<dbReference type="GO" id="GO:0006357">
    <property type="term" value="P:regulation of transcription by RNA polymerase II"/>
    <property type="evidence" value="ECO:0007669"/>
    <property type="project" value="InterPro"/>
</dbReference>
<comment type="subcellular location">
    <subcellularLocation>
        <location evidence="1 9">Nucleus</location>
    </subcellularLocation>
</comment>
<evidence type="ECO:0000256" key="9">
    <source>
        <dbReference type="RuleBase" id="RU364144"/>
    </source>
</evidence>
<protein>
    <recommendedName>
        <fullName evidence="3 9">Mediator of RNA polymerase II transcription subunit 8</fullName>
    </recommendedName>
    <alternativeName>
        <fullName evidence="8 9">Mediator complex subunit 8</fullName>
    </alternativeName>
</protein>